<evidence type="ECO:0000313" key="3">
    <source>
        <dbReference type="EMBL" id="MEF2964225.1"/>
    </source>
</evidence>
<keyword evidence="2" id="KW-0812">Transmembrane</keyword>
<keyword evidence="4" id="KW-1185">Reference proteome</keyword>
<feature type="transmembrane region" description="Helical" evidence="2">
    <location>
        <begin position="34"/>
        <end position="52"/>
    </location>
</feature>
<feature type="region of interest" description="Disordered" evidence="1">
    <location>
        <begin position="60"/>
        <end position="96"/>
    </location>
</feature>
<sequence>MKTVKLIIGILMAIFASFFLLLGFIFLFDEEGPVLSIIFFLTPGALLVFGSVKMLQAPKKMAASQPNHPNQGGPRPNYAPGPNQAPRPRPGVPPQAFQPYDAKSVNDFVQQQIKQESNKNKINVDINVGPIIDTFFGAAGGFANEATAAAAKEPVSLDCPGCGAKTAVYPGQTANCEFCGTVVPYKAK</sequence>
<protein>
    <recommendedName>
        <fullName evidence="5">Zinc ribbon domain-containing protein</fullName>
    </recommendedName>
</protein>
<organism evidence="3 4">
    <name type="scientific">Paenibacillus haidiansis</name>
    <dbReference type="NCBI Taxonomy" id="1574488"/>
    <lineage>
        <taxon>Bacteria</taxon>
        <taxon>Bacillati</taxon>
        <taxon>Bacillota</taxon>
        <taxon>Bacilli</taxon>
        <taxon>Bacillales</taxon>
        <taxon>Paenibacillaceae</taxon>
        <taxon>Paenibacillus</taxon>
    </lineage>
</organism>
<feature type="compositionally biased region" description="Pro residues" evidence="1">
    <location>
        <begin position="77"/>
        <end position="93"/>
    </location>
</feature>
<accession>A0ABU7VKD2</accession>
<name>A0ABU7VKD2_9BACL</name>
<evidence type="ECO:0000256" key="1">
    <source>
        <dbReference type="SAM" id="MobiDB-lite"/>
    </source>
</evidence>
<evidence type="ECO:0000313" key="4">
    <source>
        <dbReference type="Proteomes" id="UP001306950"/>
    </source>
</evidence>
<dbReference type="RefSeq" id="WP_331844472.1">
    <property type="nucleotide sequence ID" value="NZ_JAZHPZ010000001.1"/>
</dbReference>
<gene>
    <name evidence="3" type="ORF">V3851_00155</name>
</gene>
<keyword evidence="2" id="KW-0472">Membrane</keyword>
<dbReference type="EMBL" id="JAZHPZ010000001">
    <property type="protein sequence ID" value="MEF2964225.1"/>
    <property type="molecule type" value="Genomic_DNA"/>
</dbReference>
<dbReference type="Proteomes" id="UP001306950">
    <property type="component" value="Unassembled WGS sequence"/>
</dbReference>
<reference evidence="3 4" key="1">
    <citation type="submission" date="2024-02" db="EMBL/GenBank/DDBJ databases">
        <title>A nitrogen-fixing paenibacillus bacterium.</title>
        <authorList>
            <person name="Zhang W.L."/>
            <person name="Chen S.F."/>
        </authorList>
    </citation>
    <scope>NUCLEOTIDE SEQUENCE [LARGE SCALE GENOMIC DNA]</scope>
    <source>
        <strain evidence="3 4">M1</strain>
    </source>
</reference>
<keyword evidence="2" id="KW-1133">Transmembrane helix</keyword>
<evidence type="ECO:0000256" key="2">
    <source>
        <dbReference type="SAM" id="Phobius"/>
    </source>
</evidence>
<comment type="caution">
    <text evidence="3">The sequence shown here is derived from an EMBL/GenBank/DDBJ whole genome shotgun (WGS) entry which is preliminary data.</text>
</comment>
<proteinExistence type="predicted"/>
<feature type="transmembrane region" description="Helical" evidence="2">
    <location>
        <begin position="7"/>
        <end position="28"/>
    </location>
</feature>
<evidence type="ECO:0008006" key="5">
    <source>
        <dbReference type="Google" id="ProtNLM"/>
    </source>
</evidence>